<dbReference type="Gene3D" id="3.40.50.1360">
    <property type="match status" value="1"/>
</dbReference>
<dbReference type="InterPro" id="IPR018356">
    <property type="entry name" value="Tscrpt_reg_HTH_DeoR_CS"/>
</dbReference>
<organism evidence="6 7">
    <name type="scientific">Rhizobium terricola</name>
    <dbReference type="NCBI Taxonomy" id="2728849"/>
    <lineage>
        <taxon>Bacteria</taxon>
        <taxon>Pseudomonadati</taxon>
        <taxon>Pseudomonadota</taxon>
        <taxon>Alphaproteobacteria</taxon>
        <taxon>Hyphomicrobiales</taxon>
        <taxon>Rhizobiaceae</taxon>
        <taxon>Rhizobium/Agrobacterium group</taxon>
        <taxon>Rhizobium</taxon>
    </lineage>
</organism>
<dbReference type="SUPFAM" id="SSF100950">
    <property type="entry name" value="NagB/RpiA/CoA transferase-like"/>
    <property type="match status" value="1"/>
</dbReference>
<dbReference type="PROSITE" id="PS00894">
    <property type="entry name" value="HTH_DEOR_1"/>
    <property type="match status" value="1"/>
</dbReference>
<accession>A0A7Y0AVY1</accession>
<keyword evidence="2" id="KW-0805">Transcription regulation</keyword>
<dbReference type="PRINTS" id="PR00037">
    <property type="entry name" value="HTHLACR"/>
</dbReference>
<dbReference type="SMART" id="SM01134">
    <property type="entry name" value="DeoRC"/>
    <property type="match status" value="1"/>
</dbReference>
<dbReference type="Pfam" id="PF08220">
    <property type="entry name" value="HTH_DeoR"/>
    <property type="match status" value="1"/>
</dbReference>
<dbReference type="InterPro" id="IPR037171">
    <property type="entry name" value="NagB/RpiA_transferase-like"/>
</dbReference>
<dbReference type="InterPro" id="IPR036390">
    <property type="entry name" value="WH_DNA-bd_sf"/>
</dbReference>
<evidence type="ECO:0000259" key="5">
    <source>
        <dbReference type="PROSITE" id="PS51000"/>
    </source>
</evidence>
<dbReference type="AlphaFoldDB" id="A0A7Y0AVY1"/>
<keyword evidence="7" id="KW-1185">Reference proteome</keyword>
<proteinExistence type="predicted"/>
<dbReference type="RefSeq" id="WP_169589787.1">
    <property type="nucleotide sequence ID" value="NZ_JABBGK010000002.1"/>
</dbReference>
<dbReference type="InterPro" id="IPR001034">
    <property type="entry name" value="DeoR_HTH"/>
</dbReference>
<gene>
    <name evidence="6" type="ORF">HHL25_09835</name>
</gene>
<evidence type="ECO:0000313" key="7">
    <source>
        <dbReference type="Proteomes" id="UP000541470"/>
    </source>
</evidence>
<evidence type="ECO:0000256" key="1">
    <source>
        <dbReference type="ARBA" id="ARBA00022491"/>
    </source>
</evidence>
<dbReference type="PANTHER" id="PTHR30363">
    <property type="entry name" value="HTH-TYPE TRANSCRIPTIONAL REGULATOR SRLR-RELATED"/>
    <property type="match status" value="1"/>
</dbReference>
<dbReference type="GO" id="GO:0003677">
    <property type="term" value="F:DNA binding"/>
    <property type="evidence" value="ECO:0007669"/>
    <property type="project" value="UniProtKB-KW"/>
</dbReference>
<dbReference type="GO" id="GO:0003700">
    <property type="term" value="F:DNA-binding transcription factor activity"/>
    <property type="evidence" value="ECO:0007669"/>
    <property type="project" value="InterPro"/>
</dbReference>
<dbReference type="Pfam" id="PF00455">
    <property type="entry name" value="DeoRC"/>
    <property type="match status" value="1"/>
</dbReference>
<dbReference type="SMART" id="SM00420">
    <property type="entry name" value="HTH_DEOR"/>
    <property type="match status" value="1"/>
</dbReference>
<dbReference type="Proteomes" id="UP000541470">
    <property type="component" value="Unassembled WGS sequence"/>
</dbReference>
<evidence type="ECO:0000256" key="2">
    <source>
        <dbReference type="ARBA" id="ARBA00023015"/>
    </source>
</evidence>
<keyword evidence="3" id="KW-0238">DNA-binding</keyword>
<feature type="domain" description="HTH deoR-type" evidence="5">
    <location>
        <begin position="3"/>
        <end position="58"/>
    </location>
</feature>
<dbReference type="PROSITE" id="PS51000">
    <property type="entry name" value="HTH_DEOR_2"/>
    <property type="match status" value="1"/>
</dbReference>
<dbReference type="InterPro" id="IPR050313">
    <property type="entry name" value="Carb_Metab_HTH_regulators"/>
</dbReference>
<evidence type="ECO:0000256" key="4">
    <source>
        <dbReference type="ARBA" id="ARBA00023163"/>
    </source>
</evidence>
<dbReference type="SUPFAM" id="SSF46785">
    <property type="entry name" value="Winged helix' DNA-binding domain"/>
    <property type="match status" value="1"/>
</dbReference>
<dbReference type="EMBL" id="JABBGK010000002">
    <property type="protein sequence ID" value="NML74421.1"/>
    <property type="molecule type" value="Genomic_DNA"/>
</dbReference>
<comment type="caution">
    <text evidence="6">The sequence shown here is derived from an EMBL/GenBank/DDBJ whole genome shotgun (WGS) entry which is preliminary data.</text>
</comment>
<dbReference type="Gene3D" id="1.10.10.10">
    <property type="entry name" value="Winged helix-like DNA-binding domain superfamily/Winged helix DNA-binding domain"/>
    <property type="match status" value="1"/>
</dbReference>
<evidence type="ECO:0000256" key="3">
    <source>
        <dbReference type="ARBA" id="ARBA00023125"/>
    </source>
</evidence>
<dbReference type="InterPro" id="IPR036388">
    <property type="entry name" value="WH-like_DNA-bd_sf"/>
</dbReference>
<keyword evidence="1" id="KW-0678">Repressor</keyword>
<evidence type="ECO:0000313" key="6">
    <source>
        <dbReference type="EMBL" id="NML74421.1"/>
    </source>
</evidence>
<reference evidence="6 7" key="1">
    <citation type="submission" date="2020-04" db="EMBL/GenBank/DDBJ databases">
        <title>Rhizobium sp. S-51 isolated from soil.</title>
        <authorList>
            <person name="Dahal R.H."/>
        </authorList>
    </citation>
    <scope>NUCLEOTIDE SEQUENCE [LARGE SCALE GENOMIC DNA]</scope>
    <source>
        <strain evidence="6 7">S-51</strain>
    </source>
</reference>
<sequence>MLGSQRRTHILETLKREGQALAGVLARELDVSEDTIRRDMRDMAANGLIKRVHGGALPVSPELPDFTARRSVASAEKAALGARAAALVKPGQMVFLDGGTTTAEIARQLPRGMALTVATHSPTIASEFEHRPEVEVILIGGRLYKHSMVAVGAQAMAAIDTIRPDIFFLGVTAVHPGLGLTTGDFEEAAIKRHILQASAEAYVPVTEEKIDAISPCRIAPIEAIAGLIVPAGIDEERLSPYREAGVTVVA</sequence>
<dbReference type="PANTHER" id="PTHR30363:SF4">
    <property type="entry name" value="GLYCEROL-3-PHOSPHATE REGULON REPRESSOR"/>
    <property type="match status" value="1"/>
</dbReference>
<name>A0A7Y0AVY1_9HYPH</name>
<dbReference type="InterPro" id="IPR014036">
    <property type="entry name" value="DeoR-like_C"/>
</dbReference>
<keyword evidence="4" id="KW-0804">Transcription</keyword>
<protein>
    <submittedName>
        <fullName evidence="6">DeoR/GlpR transcriptional regulator</fullName>
    </submittedName>
</protein>